<dbReference type="RefSeq" id="WP_143489087.1">
    <property type="nucleotide sequence ID" value="NZ_VJOY01000010.1"/>
</dbReference>
<dbReference type="Pfam" id="PF00583">
    <property type="entry name" value="Acetyltransf_1"/>
    <property type="match status" value="1"/>
</dbReference>
<accession>A0A553GWT1</accession>
<evidence type="ECO:0000313" key="5">
    <source>
        <dbReference type="Proteomes" id="UP000315235"/>
    </source>
</evidence>
<keyword evidence="5" id="KW-1185">Reference proteome</keyword>
<evidence type="ECO:0000313" key="4">
    <source>
        <dbReference type="EMBL" id="TRX73960.1"/>
    </source>
</evidence>
<gene>
    <name evidence="4" type="ORF">FM069_14535</name>
</gene>
<evidence type="ECO:0000256" key="2">
    <source>
        <dbReference type="ARBA" id="ARBA00023315"/>
    </source>
</evidence>
<proteinExistence type="predicted"/>
<dbReference type="SUPFAM" id="SSF55729">
    <property type="entry name" value="Acyl-CoA N-acyltransferases (Nat)"/>
    <property type="match status" value="1"/>
</dbReference>
<feature type="domain" description="N-acetyltransferase" evidence="3">
    <location>
        <begin position="13"/>
        <end position="184"/>
    </location>
</feature>
<dbReference type="PROSITE" id="PS51186">
    <property type="entry name" value="GNAT"/>
    <property type="match status" value="1"/>
</dbReference>
<dbReference type="InterPro" id="IPR050832">
    <property type="entry name" value="Bact_Acetyltransf"/>
</dbReference>
<protein>
    <submittedName>
        <fullName evidence="4">GNAT family N-acetyltransferase</fullName>
    </submittedName>
</protein>
<evidence type="ECO:0000259" key="3">
    <source>
        <dbReference type="PROSITE" id="PS51186"/>
    </source>
</evidence>
<dbReference type="OrthoDB" id="3389160at2"/>
<comment type="caution">
    <text evidence="4">The sequence shown here is derived from an EMBL/GenBank/DDBJ whole genome shotgun (WGS) entry which is preliminary data.</text>
</comment>
<dbReference type="PANTHER" id="PTHR43877">
    <property type="entry name" value="AMINOALKYLPHOSPHONATE N-ACETYLTRANSFERASE-RELATED-RELATED"/>
    <property type="match status" value="1"/>
</dbReference>
<dbReference type="GO" id="GO:0016747">
    <property type="term" value="F:acyltransferase activity, transferring groups other than amino-acyl groups"/>
    <property type="evidence" value="ECO:0007669"/>
    <property type="project" value="InterPro"/>
</dbReference>
<dbReference type="Proteomes" id="UP000315235">
    <property type="component" value="Unassembled WGS sequence"/>
</dbReference>
<dbReference type="PANTHER" id="PTHR43877:SF2">
    <property type="entry name" value="AMINOALKYLPHOSPHONATE N-ACETYLTRANSFERASE-RELATED"/>
    <property type="match status" value="1"/>
</dbReference>
<dbReference type="EMBL" id="VJOY01000010">
    <property type="protein sequence ID" value="TRX73960.1"/>
    <property type="molecule type" value="Genomic_DNA"/>
</dbReference>
<dbReference type="CDD" id="cd04301">
    <property type="entry name" value="NAT_SF"/>
    <property type="match status" value="1"/>
</dbReference>
<reference evidence="4 5" key="1">
    <citation type="submission" date="2019-07" db="EMBL/GenBank/DDBJ databases">
        <title>Pseudomonas mangiferae sp. nov., isolated from bark of mango tree in Thailand.</title>
        <authorList>
            <person name="Srisuk N."/>
            <person name="Anurat P."/>
        </authorList>
    </citation>
    <scope>NUCLEOTIDE SEQUENCE [LARGE SCALE GENOMIC DNA]</scope>
    <source>
        <strain evidence="4 5">DMKU_BBB3-04</strain>
    </source>
</reference>
<dbReference type="Gene3D" id="3.40.630.30">
    <property type="match status" value="1"/>
</dbReference>
<keyword evidence="1 4" id="KW-0808">Transferase</keyword>
<dbReference type="InterPro" id="IPR016181">
    <property type="entry name" value="Acyl_CoA_acyltransferase"/>
</dbReference>
<dbReference type="InterPro" id="IPR000182">
    <property type="entry name" value="GNAT_dom"/>
</dbReference>
<name>A0A553GWT1_9PSED</name>
<organism evidence="4 5">
    <name type="scientific">Pseudomonas mangiferae</name>
    <dbReference type="NCBI Taxonomy" id="2593654"/>
    <lineage>
        <taxon>Bacteria</taxon>
        <taxon>Pseudomonadati</taxon>
        <taxon>Pseudomonadota</taxon>
        <taxon>Gammaproteobacteria</taxon>
        <taxon>Pseudomonadales</taxon>
        <taxon>Pseudomonadaceae</taxon>
        <taxon>Pseudomonas</taxon>
    </lineage>
</organism>
<sequence length="186" mass="19842">MSPDAATTAHGALRLRAVTPAHFPEYRAGLQALLRDSVAGGASVGFLNDPPEAQLDAYWSEVAAGLASGQLRLWVALEDGVVLGSVQLALASKPNGLNRAEVQKLLVARVARRRGLARQLMAALEQAALDLGRGLLFLDTLAGSEAEHLYQALGYQRAGEIPDYAAAPDGRYHPTALYYKRLRSPA</sequence>
<dbReference type="AlphaFoldDB" id="A0A553GWT1"/>
<keyword evidence="2" id="KW-0012">Acyltransferase</keyword>
<evidence type="ECO:0000256" key="1">
    <source>
        <dbReference type="ARBA" id="ARBA00022679"/>
    </source>
</evidence>